<evidence type="ECO:0008006" key="4">
    <source>
        <dbReference type="Google" id="ProtNLM"/>
    </source>
</evidence>
<sequence>MSMKQAMILEFNFYNSRNALISYTAKAGTPELTPIVIFNDDASTLYFNFSTKSRHYAEIASAVHKRITVGNIYTNRRSTFQYELELLDSKAHEALYDLCWREEVFEMFDEDEFRADRVVFRIVIKTAQFIDEDDQILEEVKF</sequence>
<dbReference type="Gene3D" id="2.30.110.10">
    <property type="entry name" value="Electron Transport, Fmn-binding Protein, Chain A"/>
    <property type="match status" value="1"/>
</dbReference>
<dbReference type="AlphaFoldDB" id="V6LP70"/>
<dbReference type="VEuPathDB" id="GiardiaDB:SS50377_27966"/>
<protein>
    <recommendedName>
        <fullName evidence="4">Pyridoxamine 5'-phosphate oxidase putative domain-containing protein</fullName>
    </recommendedName>
</protein>
<dbReference type="EMBL" id="AUWU02000008">
    <property type="protein sequence ID" value="KAH0569992.1"/>
    <property type="molecule type" value="Genomic_DNA"/>
</dbReference>
<dbReference type="SUPFAM" id="SSF50475">
    <property type="entry name" value="FMN-binding split barrel"/>
    <property type="match status" value="1"/>
</dbReference>
<evidence type="ECO:0000313" key="3">
    <source>
        <dbReference type="Proteomes" id="UP000018208"/>
    </source>
</evidence>
<accession>V6LP70</accession>
<dbReference type="EMBL" id="KI546159">
    <property type="protein sequence ID" value="EST42524.1"/>
    <property type="molecule type" value="Genomic_DNA"/>
</dbReference>
<organism evidence="1">
    <name type="scientific">Spironucleus salmonicida</name>
    <dbReference type="NCBI Taxonomy" id="348837"/>
    <lineage>
        <taxon>Eukaryota</taxon>
        <taxon>Metamonada</taxon>
        <taxon>Diplomonadida</taxon>
        <taxon>Hexamitidae</taxon>
        <taxon>Hexamitinae</taxon>
        <taxon>Spironucleus</taxon>
    </lineage>
</organism>
<keyword evidence="3" id="KW-1185">Reference proteome</keyword>
<evidence type="ECO:0000313" key="2">
    <source>
        <dbReference type="EMBL" id="KAH0569992.1"/>
    </source>
</evidence>
<dbReference type="Proteomes" id="UP000018208">
    <property type="component" value="Unassembled WGS sequence"/>
</dbReference>
<reference evidence="2" key="2">
    <citation type="submission" date="2020-12" db="EMBL/GenBank/DDBJ databases">
        <title>New Spironucleus salmonicida genome in near-complete chromosomes.</title>
        <authorList>
            <person name="Xu F."/>
            <person name="Kurt Z."/>
            <person name="Jimenez-Gonzalez A."/>
            <person name="Astvaldsson A."/>
            <person name="Andersson J.O."/>
            <person name="Svard S.G."/>
        </authorList>
    </citation>
    <scope>NUCLEOTIDE SEQUENCE</scope>
    <source>
        <strain evidence="2">ATCC 50377</strain>
    </source>
</reference>
<reference evidence="1 2" key="1">
    <citation type="journal article" date="2014" name="PLoS Genet.">
        <title>The Genome of Spironucleus salmonicida Highlights a Fish Pathogen Adapted to Fluctuating Environments.</title>
        <authorList>
            <person name="Xu F."/>
            <person name="Jerlstrom-Hultqvist J."/>
            <person name="Einarsson E."/>
            <person name="Astvaldsson A."/>
            <person name="Svard S.G."/>
            <person name="Andersson J.O."/>
        </authorList>
    </citation>
    <scope>NUCLEOTIDE SEQUENCE</scope>
    <source>
        <strain evidence="2">ATCC 50377</strain>
    </source>
</reference>
<evidence type="ECO:0000313" key="1">
    <source>
        <dbReference type="EMBL" id="EST42524.1"/>
    </source>
</evidence>
<dbReference type="InterPro" id="IPR012349">
    <property type="entry name" value="Split_barrel_FMN-bd"/>
</dbReference>
<gene>
    <name evidence="1" type="ORF">SS50377_17836</name>
    <name evidence="2" type="ORF">SS50377_27966</name>
</gene>
<name>V6LP70_9EUKA</name>
<proteinExistence type="predicted"/>